<feature type="domain" description="ABC transmembrane type-1" evidence="8">
    <location>
        <begin position="67"/>
        <end position="266"/>
    </location>
</feature>
<evidence type="ECO:0000256" key="7">
    <source>
        <dbReference type="RuleBase" id="RU363032"/>
    </source>
</evidence>
<comment type="similarity">
    <text evidence="7">Belongs to the binding-protein-dependent transport system permease family.</text>
</comment>
<dbReference type="RefSeq" id="WP_108690633.1">
    <property type="nucleotide sequence ID" value="NZ_QCYH01000001.1"/>
</dbReference>
<dbReference type="Pfam" id="PF00528">
    <property type="entry name" value="BPD_transp_1"/>
    <property type="match status" value="1"/>
</dbReference>
<evidence type="ECO:0000256" key="3">
    <source>
        <dbReference type="ARBA" id="ARBA00022475"/>
    </source>
</evidence>
<protein>
    <submittedName>
        <fullName evidence="9">Peptide ABC transporter</fullName>
    </submittedName>
</protein>
<comment type="caution">
    <text evidence="9">The sequence shown here is derived from an EMBL/GenBank/DDBJ whole genome shotgun (WGS) entry which is preliminary data.</text>
</comment>
<feature type="transmembrane region" description="Helical" evidence="7">
    <location>
        <begin position="190"/>
        <end position="211"/>
    </location>
</feature>
<dbReference type="CDD" id="cd06261">
    <property type="entry name" value="TM_PBP2"/>
    <property type="match status" value="1"/>
</dbReference>
<dbReference type="InterPro" id="IPR000515">
    <property type="entry name" value="MetI-like"/>
</dbReference>
<dbReference type="Proteomes" id="UP000244446">
    <property type="component" value="Unassembled WGS sequence"/>
</dbReference>
<feature type="transmembrane region" description="Helical" evidence="7">
    <location>
        <begin position="104"/>
        <end position="125"/>
    </location>
</feature>
<dbReference type="PANTHER" id="PTHR43386">
    <property type="entry name" value="OLIGOPEPTIDE TRANSPORT SYSTEM PERMEASE PROTEIN APPC"/>
    <property type="match status" value="1"/>
</dbReference>
<gene>
    <name evidence="9" type="ORF">DC366_02855</name>
</gene>
<dbReference type="OrthoDB" id="9766870at2"/>
<dbReference type="InterPro" id="IPR035906">
    <property type="entry name" value="MetI-like_sf"/>
</dbReference>
<sequence>MRSARRPALGAMLLALILAAVLIGPAVWSAAPGAMDLGARNAAPDWAHPLGRDQLGRDFLARLLTGGRISLAVAAAAALMGTVIGAAVGAAAGMSRRLDAPLMWLTDIFLCVPLLPLLLIAATLFRAPLAAALGPQMGVFALVTVAIGASSWMGTARILRAEVRSVMQRDFIAAARLAGRRPAGMIAHHVLPNVAASLSVSASLAAASAILTESALSFLGLGFPPDLPTWGRLIFEGTPQLGQYPGRALWPGALITLSAVGIMALGDTLRDLAGPK</sequence>
<feature type="transmembrane region" description="Helical" evidence="7">
    <location>
        <begin position="137"/>
        <end position="159"/>
    </location>
</feature>
<name>A0A2T7GBU4_9RHOB</name>
<accession>A0A2T7GBU4</accession>
<keyword evidence="6 7" id="KW-0472">Membrane</keyword>
<evidence type="ECO:0000256" key="4">
    <source>
        <dbReference type="ARBA" id="ARBA00022692"/>
    </source>
</evidence>
<keyword evidence="10" id="KW-1185">Reference proteome</keyword>
<comment type="subcellular location">
    <subcellularLocation>
        <location evidence="1 7">Cell membrane</location>
        <topology evidence="1 7">Multi-pass membrane protein</topology>
    </subcellularLocation>
</comment>
<keyword evidence="3" id="KW-1003">Cell membrane</keyword>
<evidence type="ECO:0000256" key="2">
    <source>
        <dbReference type="ARBA" id="ARBA00022448"/>
    </source>
</evidence>
<evidence type="ECO:0000259" key="8">
    <source>
        <dbReference type="PROSITE" id="PS50928"/>
    </source>
</evidence>
<dbReference type="AlphaFoldDB" id="A0A2T7GBU4"/>
<reference evidence="9 10" key="1">
    <citation type="submission" date="2018-04" db="EMBL/GenBank/DDBJ databases">
        <title>Pelagivirga bohaiensis gen. nov., sp. nov., a bacterium isolated from the Bohai Sea.</title>
        <authorList>
            <person name="Ji X."/>
        </authorList>
    </citation>
    <scope>NUCLEOTIDE SEQUENCE [LARGE SCALE GENOMIC DNA]</scope>
    <source>
        <strain evidence="9 10">BH-SD19</strain>
    </source>
</reference>
<keyword evidence="4 7" id="KW-0812">Transmembrane</keyword>
<dbReference type="GO" id="GO:0055085">
    <property type="term" value="P:transmembrane transport"/>
    <property type="evidence" value="ECO:0007669"/>
    <property type="project" value="InterPro"/>
</dbReference>
<evidence type="ECO:0000313" key="10">
    <source>
        <dbReference type="Proteomes" id="UP000244446"/>
    </source>
</evidence>
<feature type="transmembrane region" description="Helical" evidence="7">
    <location>
        <begin position="69"/>
        <end position="92"/>
    </location>
</feature>
<evidence type="ECO:0000256" key="5">
    <source>
        <dbReference type="ARBA" id="ARBA00022989"/>
    </source>
</evidence>
<dbReference type="InterPro" id="IPR050366">
    <property type="entry name" value="BP-dependent_transpt_permease"/>
</dbReference>
<dbReference type="EMBL" id="QCYH01000001">
    <property type="protein sequence ID" value="PVA11887.1"/>
    <property type="molecule type" value="Genomic_DNA"/>
</dbReference>
<dbReference type="SUPFAM" id="SSF161098">
    <property type="entry name" value="MetI-like"/>
    <property type="match status" value="1"/>
</dbReference>
<dbReference type="PROSITE" id="PS50928">
    <property type="entry name" value="ABC_TM1"/>
    <property type="match status" value="1"/>
</dbReference>
<evidence type="ECO:0000256" key="6">
    <source>
        <dbReference type="ARBA" id="ARBA00023136"/>
    </source>
</evidence>
<dbReference type="GO" id="GO:0005886">
    <property type="term" value="C:plasma membrane"/>
    <property type="evidence" value="ECO:0007669"/>
    <property type="project" value="UniProtKB-SubCell"/>
</dbReference>
<organism evidence="9 10">
    <name type="scientific">Pelagivirga sediminicola</name>
    <dbReference type="NCBI Taxonomy" id="2170575"/>
    <lineage>
        <taxon>Bacteria</taxon>
        <taxon>Pseudomonadati</taxon>
        <taxon>Pseudomonadota</taxon>
        <taxon>Alphaproteobacteria</taxon>
        <taxon>Rhodobacterales</taxon>
        <taxon>Paracoccaceae</taxon>
        <taxon>Pelagivirga</taxon>
    </lineage>
</organism>
<evidence type="ECO:0000313" key="9">
    <source>
        <dbReference type="EMBL" id="PVA11887.1"/>
    </source>
</evidence>
<proteinExistence type="inferred from homology"/>
<dbReference type="PANTHER" id="PTHR43386:SF23">
    <property type="entry name" value="ABC TRANSPORTER"/>
    <property type="match status" value="1"/>
</dbReference>
<evidence type="ECO:0000256" key="1">
    <source>
        <dbReference type="ARBA" id="ARBA00004651"/>
    </source>
</evidence>
<keyword evidence="5 7" id="KW-1133">Transmembrane helix</keyword>
<dbReference type="Gene3D" id="1.10.3720.10">
    <property type="entry name" value="MetI-like"/>
    <property type="match status" value="1"/>
</dbReference>
<keyword evidence="2 7" id="KW-0813">Transport</keyword>
<feature type="transmembrane region" description="Helical" evidence="7">
    <location>
        <begin position="248"/>
        <end position="266"/>
    </location>
</feature>